<evidence type="ECO:0000313" key="1">
    <source>
        <dbReference type="EMBL" id="KAI9900561.1"/>
    </source>
</evidence>
<evidence type="ECO:0000313" key="2">
    <source>
        <dbReference type="Proteomes" id="UP001163324"/>
    </source>
</evidence>
<proteinExistence type="predicted"/>
<sequence>MLGGIAGGAAQSYLTMGMTTCVKTVEVTRPKTTQPGVRVPGTLETFIGILRKEGLRGVNRGVNVVALRQISGWSSRIGISRFAEGEIRRLGSKPEGAKPSFAEKITASTIGGVLSCWNQPFEVRPGQDGYFGAEQSTDRIL</sequence>
<dbReference type="Proteomes" id="UP001163324">
    <property type="component" value="Chromosome 4"/>
</dbReference>
<gene>
    <name evidence="1" type="ORF">N3K66_004823</name>
</gene>
<dbReference type="EMBL" id="CM047943">
    <property type="protein sequence ID" value="KAI9900561.1"/>
    <property type="molecule type" value="Genomic_DNA"/>
</dbReference>
<reference evidence="1" key="1">
    <citation type="submission" date="2022-10" db="EMBL/GenBank/DDBJ databases">
        <title>Complete Genome of Trichothecium roseum strain YXFP-22015, a Plant Pathogen Isolated from Citrus.</title>
        <authorList>
            <person name="Wang Y."/>
            <person name="Zhu L."/>
        </authorList>
    </citation>
    <scope>NUCLEOTIDE SEQUENCE</scope>
    <source>
        <strain evidence="1">YXFP-22015</strain>
    </source>
</reference>
<name>A0ACC0V527_9HYPO</name>
<comment type="caution">
    <text evidence="1">The sequence shown here is derived from an EMBL/GenBank/DDBJ whole genome shotgun (WGS) entry which is preliminary data.</text>
</comment>
<accession>A0ACC0V527</accession>
<protein>
    <submittedName>
        <fullName evidence="1">Uncharacterized protein</fullName>
    </submittedName>
</protein>
<organism evidence="1 2">
    <name type="scientific">Trichothecium roseum</name>
    <dbReference type="NCBI Taxonomy" id="47278"/>
    <lineage>
        <taxon>Eukaryota</taxon>
        <taxon>Fungi</taxon>
        <taxon>Dikarya</taxon>
        <taxon>Ascomycota</taxon>
        <taxon>Pezizomycotina</taxon>
        <taxon>Sordariomycetes</taxon>
        <taxon>Hypocreomycetidae</taxon>
        <taxon>Hypocreales</taxon>
        <taxon>Hypocreales incertae sedis</taxon>
        <taxon>Trichothecium</taxon>
    </lineage>
</organism>
<keyword evidence="2" id="KW-1185">Reference proteome</keyword>